<dbReference type="PANTHER" id="PTHR36169:SF1">
    <property type="entry name" value="ACETATE KINASE EUTQ"/>
    <property type="match status" value="1"/>
</dbReference>
<dbReference type="EMBL" id="JARJLR010000472">
    <property type="protein sequence ID" value="MDF3845613.1"/>
    <property type="molecule type" value="Genomic_DNA"/>
</dbReference>
<dbReference type="AlphaFoldDB" id="A0A1A9KIK7"/>
<gene>
    <name evidence="2" type="primary">eutQ</name>
    <name evidence="1" type="ORF">A9C11_26770</name>
    <name evidence="2" type="ORF">P3W55_28230</name>
</gene>
<proteinExistence type="predicted"/>
<reference evidence="1 3" key="1">
    <citation type="submission" date="2016-05" db="EMBL/GenBank/DDBJ databases">
        <title>Genome Sequence of Pseudomonas citronellolis Strain SJTE-3, an Estrogens and Persistent Organic Pollutants degradation strain.</title>
        <authorList>
            <person name="Liang R."/>
        </authorList>
    </citation>
    <scope>NUCLEOTIDE SEQUENCE [LARGE SCALE GENOMIC DNA]</scope>
    <source>
        <strain evidence="1 3">SJTE-3</strain>
    </source>
</reference>
<dbReference type="SUPFAM" id="SSF51182">
    <property type="entry name" value="RmlC-like cupins"/>
    <property type="match status" value="1"/>
</dbReference>
<dbReference type="NCBIfam" id="NF012001">
    <property type="entry name" value="PRK15457.1"/>
    <property type="match status" value="1"/>
</dbReference>
<dbReference type="PANTHER" id="PTHR36169">
    <property type="entry name" value="ETHANOLAMINE UTILIZATION PROTEIN EUTQ"/>
    <property type="match status" value="1"/>
</dbReference>
<dbReference type="Gene3D" id="2.60.120.10">
    <property type="entry name" value="Jelly Rolls"/>
    <property type="match status" value="1"/>
</dbReference>
<dbReference type="InterPro" id="IPR014710">
    <property type="entry name" value="RmlC-like_jellyroll"/>
</dbReference>
<accession>A0A1A9KIK7</accession>
<dbReference type="GO" id="GO:0008776">
    <property type="term" value="F:acetate kinase activity"/>
    <property type="evidence" value="ECO:0007669"/>
    <property type="project" value="UniProtKB-EC"/>
</dbReference>
<dbReference type="Proteomes" id="UP001220662">
    <property type="component" value="Unassembled WGS sequence"/>
</dbReference>
<sequence>MKKLITANDIREAIAAGQSSLAVELPRCIVTPEARTVAEQAGLALVERVAGEPAAAASEPAAAGPSEDELARIRAEVLARLPAEVDAQLVDQLVRKAAQQGGACVARAAFEARTGAGGIKLVKGGSVRFGRLEGVPGEYQIGITDVVGAEDGSSMGAGFMQWENAFFPWTLNYDEVDLVLEGELHIRQNGETLVGQPGDLLFIPKGSAIEFGTPSRVRFLYVAWPANWQEQ</sequence>
<keyword evidence="2" id="KW-0418">Kinase</keyword>
<dbReference type="Pfam" id="PF06249">
    <property type="entry name" value="EutQ"/>
    <property type="match status" value="1"/>
</dbReference>
<evidence type="ECO:0000313" key="2">
    <source>
        <dbReference type="EMBL" id="MDF3845613.1"/>
    </source>
</evidence>
<reference evidence="2" key="2">
    <citation type="submission" date="2023-03" db="EMBL/GenBank/DDBJ databases">
        <title>Draft assemblies of triclosan tolerant bacteria isolated from returned activated sludge.</title>
        <authorList>
            <person name="Van Hamelsveld S."/>
        </authorList>
    </citation>
    <scope>NUCLEOTIDE SEQUENCE</scope>
    <source>
        <strain evidence="2">GW210015_S63</strain>
    </source>
</reference>
<protein>
    <submittedName>
        <fullName evidence="2">Ethanolamine utilization acetate kinase EutQ</fullName>
        <ecNumber evidence="2">2.7.2.1</ecNumber>
    </submittedName>
    <submittedName>
        <fullName evidence="1">Ethanolamine utilization protein EutQ</fullName>
    </submittedName>
</protein>
<dbReference type="RefSeq" id="WP_043273352.1">
    <property type="nucleotide sequence ID" value="NZ_BDGS01000001.1"/>
</dbReference>
<dbReference type="CDD" id="cd02228">
    <property type="entry name" value="cupin_EutQ"/>
    <property type="match status" value="1"/>
</dbReference>
<organism evidence="1 3">
    <name type="scientific">Pseudomonas citronellolis</name>
    <dbReference type="NCBI Taxonomy" id="53408"/>
    <lineage>
        <taxon>Bacteria</taxon>
        <taxon>Pseudomonadati</taxon>
        <taxon>Pseudomonadota</taxon>
        <taxon>Gammaproteobacteria</taxon>
        <taxon>Pseudomonadales</taxon>
        <taxon>Pseudomonadaceae</taxon>
        <taxon>Pseudomonas</taxon>
    </lineage>
</organism>
<dbReference type="InterPro" id="IPR010424">
    <property type="entry name" value="EutQ"/>
</dbReference>
<evidence type="ECO:0000313" key="3">
    <source>
        <dbReference type="Proteomes" id="UP000077748"/>
    </source>
</evidence>
<dbReference type="EMBL" id="CP015878">
    <property type="protein sequence ID" value="ANI17372.1"/>
    <property type="molecule type" value="Genomic_DNA"/>
</dbReference>
<dbReference type="EC" id="2.7.2.1" evidence="2"/>
<dbReference type="Proteomes" id="UP000077748">
    <property type="component" value="Chromosome"/>
</dbReference>
<dbReference type="InterPro" id="IPR011051">
    <property type="entry name" value="RmlC_Cupin_sf"/>
</dbReference>
<keyword evidence="2" id="KW-0808">Transferase</keyword>
<evidence type="ECO:0000313" key="1">
    <source>
        <dbReference type="EMBL" id="ANI17372.1"/>
    </source>
</evidence>
<name>A0A1A9KIK7_9PSED</name>